<dbReference type="InterPro" id="IPR009637">
    <property type="entry name" value="GPR107/GPR108-like"/>
</dbReference>
<dbReference type="GO" id="GO:0016020">
    <property type="term" value="C:membrane"/>
    <property type="evidence" value="ECO:0007669"/>
    <property type="project" value="UniProtKB-SubCell"/>
</dbReference>
<feature type="transmembrane region" description="Helical" evidence="7">
    <location>
        <begin position="406"/>
        <end position="425"/>
    </location>
</feature>
<keyword evidence="10" id="KW-1185">Reference proteome</keyword>
<dbReference type="AlphaFoldDB" id="A0A163K0Y8"/>
<organism evidence="9">
    <name type="scientific">Absidia glauca</name>
    <name type="common">Pin mould</name>
    <dbReference type="NCBI Taxonomy" id="4829"/>
    <lineage>
        <taxon>Eukaryota</taxon>
        <taxon>Fungi</taxon>
        <taxon>Fungi incertae sedis</taxon>
        <taxon>Mucoromycota</taxon>
        <taxon>Mucoromycotina</taxon>
        <taxon>Mucoromycetes</taxon>
        <taxon>Mucorales</taxon>
        <taxon>Cunninghamellaceae</taxon>
        <taxon>Absidia</taxon>
    </lineage>
</organism>
<feature type="compositionally biased region" description="Polar residues" evidence="6">
    <location>
        <begin position="448"/>
        <end position="459"/>
    </location>
</feature>
<feature type="transmembrane region" description="Helical" evidence="7">
    <location>
        <begin position="379"/>
        <end position="400"/>
    </location>
</feature>
<keyword evidence="3" id="KW-0732">Signal</keyword>
<evidence type="ECO:0000256" key="4">
    <source>
        <dbReference type="ARBA" id="ARBA00022989"/>
    </source>
</evidence>
<evidence type="ECO:0000256" key="1">
    <source>
        <dbReference type="ARBA" id="ARBA00004141"/>
    </source>
</evidence>
<reference evidence="9" key="1">
    <citation type="submission" date="2016-04" db="EMBL/GenBank/DDBJ databases">
        <authorList>
            <person name="Evans L.H."/>
            <person name="Alamgir A."/>
            <person name="Owens N."/>
            <person name="Weber N.D."/>
            <person name="Virtaneva K."/>
            <person name="Barbian K."/>
            <person name="Babar A."/>
            <person name="Rosenke K."/>
        </authorList>
    </citation>
    <scope>NUCLEOTIDE SEQUENCE [LARGE SCALE GENOMIC DNA]</scope>
    <source>
        <strain evidence="9">CBS 101.48</strain>
    </source>
</reference>
<evidence type="ECO:0000256" key="5">
    <source>
        <dbReference type="ARBA" id="ARBA00023136"/>
    </source>
</evidence>
<dbReference type="PANTHER" id="PTHR21229:SF2">
    <property type="entry name" value="RE59932P"/>
    <property type="match status" value="1"/>
</dbReference>
<dbReference type="GO" id="GO:0005794">
    <property type="term" value="C:Golgi apparatus"/>
    <property type="evidence" value="ECO:0007669"/>
    <property type="project" value="TreeGrafter"/>
</dbReference>
<feature type="region of interest" description="Disordered" evidence="6">
    <location>
        <begin position="439"/>
        <end position="467"/>
    </location>
</feature>
<evidence type="ECO:0000256" key="3">
    <source>
        <dbReference type="ARBA" id="ARBA00022729"/>
    </source>
</evidence>
<evidence type="ECO:0000256" key="7">
    <source>
        <dbReference type="SAM" id="Phobius"/>
    </source>
</evidence>
<dbReference type="OMA" id="FANCHPQ"/>
<feature type="transmembrane region" description="Helical" evidence="7">
    <location>
        <begin position="194"/>
        <end position="215"/>
    </location>
</feature>
<accession>A0A163K0Y8</accession>
<feature type="transmembrane region" description="Helical" evidence="7">
    <location>
        <begin position="299"/>
        <end position="317"/>
    </location>
</feature>
<protein>
    <recommendedName>
        <fullName evidence="8">GOST seven transmembrane domain-containing protein</fullName>
    </recommendedName>
</protein>
<feature type="region of interest" description="Disordered" evidence="6">
    <location>
        <begin position="1"/>
        <end position="35"/>
    </location>
</feature>
<gene>
    <name evidence="9" type="primary">ABSGL_10591.1 scaffold 12026</name>
</gene>
<dbReference type="OrthoDB" id="29657at2759"/>
<evidence type="ECO:0000313" key="9">
    <source>
        <dbReference type="EMBL" id="SAM04725.1"/>
    </source>
</evidence>
<feature type="transmembrane region" description="Helical" evidence="7">
    <location>
        <begin position="261"/>
        <end position="287"/>
    </location>
</feature>
<feature type="transmembrane region" description="Helical" evidence="7">
    <location>
        <begin position="329"/>
        <end position="350"/>
    </location>
</feature>
<name>A0A163K0Y8_ABSGL</name>
<dbReference type="PANTHER" id="PTHR21229">
    <property type="entry name" value="LUNG SEVEN TRANSMEMBRANE RECEPTOR"/>
    <property type="match status" value="1"/>
</dbReference>
<dbReference type="Proteomes" id="UP000078561">
    <property type="component" value="Unassembled WGS sequence"/>
</dbReference>
<feature type="compositionally biased region" description="Basic and acidic residues" evidence="6">
    <location>
        <begin position="26"/>
        <end position="35"/>
    </location>
</feature>
<feature type="transmembrane region" description="Helical" evidence="7">
    <location>
        <begin position="227"/>
        <end position="249"/>
    </location>
</feature>
<feature type="domain" description="GOST seven transmembrane" evidence="8">
    <location>
        <begin position="191"/>
        <end position="405"/>
    </location>
</feature>
<keyword evidence="5 7" id="KW-0472">Membrane</keyword>
<dbReference type="InterPro" id="IPR053937">
    <property type="entry name" value="GOST_TM"/>
</dbReference>
<evidence type="ECO:0000256" key="2">
    <source>
        <dbReference type="ARBA" id="ARBA00022692"/>
    </source>
</evidence>
<proteinExistence type="predicted"/>
<feature type="compositionally biased region" description="Basic residues" evidence="6">
    <location>
        <begin position="8"/>
        <end position="25"/>
    </location>
</feature>
<dbReference type="InParanoid" id="A0A163K0Y8"/>
<sequence length="467" mass="52308">MGDIKQWSSRRHRRRHRYRRRHRRSESKDEKKLKDVKVARPPLEVVGDERKLVQVADFGFLEGGQLTLTLEDYQLSNSTSPGMVAFYVRKGHAIGNVFPEPSSPTGDTASDSACFLDNSFVKDELDDQVAEIHNVPVPFTDPWIIHLEVGSQEAGVWQVIFVNCKDTSVSFKLTVDEVNPGNNHLSAGDSPLPLVYGISSFAYLSAAAYWIHLLLIRKDTRVFRAHWLMLVLMVIIVVNKALQSAKYHYMKIGVLSGGWSIGFYVFASIKGLLSILIIVLLASGWMFIKPFLSSRDKSVISIVVPLQILANVASAIGGEAALGSADWPFWNMLFPIIDLMACGIILWTILQTRKNLGTGSTADGKETDVLGKYKLWSSFYVVTLIYIYVTRIIVQLLQAILPFQYVSWFGEAVSEIATLSFYVFIGPFANNPYMQVADSPDEEDALDHNSSAHQESSIRLQAVNRRD</sequence>
<dbReference type="EMBL" id="LT554414">
    <property type="protein sequence ID" value="SAM04725.1"/>
    <property type="molecule type" value="Genomic_DNA"/>
</dbReference>
<keyword evidence="4 7" id="KW-1133">Transmembrane helix</keyword>
<evidence type="ECO:0000256" key="6">
    <source>
        <dbReference type="SAM" id="MobiDB-lite"/>
    </source>
</evidence>
<evidence type="ECO:0000313" key="10">
    <source>
        <dbReference type="Proteomes" id="UP000078561"/>
    </source>
</evidence>
<evidence type="ECO:0000259" key="8">
    <source>
        <dbReference type="Pfam" id="PF06814"/>
    </source>
</evidence>
<keyword evidence="2 7" id="KW-0812">Transmembrane</keyword>
<comment type="subcellular location">
    <subcellularLocation>
        <location evidence="1">Membrane</location>
        <topology evidence="1">Multi-pass membrane protein</topology>
    </subcellularLocation>
</comment>
<dbReference type="Pfam" id="PF06814">
    <property type="entry name" value="GOST_TM"/>
    <property type="match status" value="1"/>
</dbReference>